<reference evidence="1 2" key="1">
    <citation type="journal article" date="2019" name="Genome Biol. Evol.">
        <title>Nanopore Sequencing Significantly Improves Genome Assembly of the Protozoan Parasite Trypanosoma cruzi.</title>
        <authorList>
            <person name="Diaz-Viraque F."/>
            <person name="Pita S."/>
            <person name="Greif G."/>
            <person name="de Souza R.C.M."/>
            <person name="Iraola G."/>
            <person name="Robello C."/>
        </authorList>
    </citation>
    <scope>NUCLEOTIDE SEQUENCE [LARGE SCALE GENOMIC DNA]</scope>
    <source>
        <strain evidence="1 2">Berenice</strain>
    </source>
</reference>
<evidence type="ECO:0000313" key="2">
    <source>
        <dbReference type="Proteomes" id="UP000583944"/>
    </source>
</evidence>
<organism evidence="1 2">
    <name type="scientific">Trypanosoma cruzi</name>
    <dbReference type="NCBI Taxonomy" id="5693"/>
    <lineage>
        <taxon>Eukaryota</taxon>
        <taxon>Discoba</taxon>
        <taxon>Euglenozoa</taxon>
        <taxon>Kinetoplastea</taxon>
        <taxon>Metakinetoplastina</taxon>
        <taxon>Trypanosomatida</taxon>
        <taxon>Trypanosomatidae</taxon>
        <taxon>Trypanosoma</taxon>
        <taxon>Schizotrypanum</taxon>
    </lineage>
</organism>
<dbReference type="VEuPathDB" id="TriTrypDB:ECC02_007892"/>
<dbReference type="Proteomes" id="UP000583944">
    <property type="component" value="Unassembled WGS sequence"/>
</dbReference>
<proteinExistence type="predicted"/>
<protein>
    <submittedName>
        <fullName evidence="1">Uncharacterized protein</fullName>
    </submittedName>
</protein>
<accession>A0A7J6XY91</accession>
<name>A0A7J6XY91_TRYCR</name>
<gene>
    <name evidence="1" type="ORF">ECC02_007892</name>
</gene>
<evidence type="ECO:0000313" key="1">
    <source>
        <dbReference type="EMBL" id="KAF5219116.1"/>
    </source>
</evidence>
<dbReference type="AlphaFoldDB" id="A0A7J6XY91"/>
<comment type="caution">
    <text evidence="1">The sequence shown here is derived from an EMBL/GenBank/DDBJ whole genome shotgun (WGS) entry which is preliminary data.</text>
</comment>
<dbReference type="EMBL" id="JABDHM010000077">
    <property type="protein sequence ID" value="KAF5219116.1"/>
    <property type="molecule type" value="Genomic_DNA"/>
</dbReference>
<dbReference type="SUPFAM" id="SSF55486">
    <property type="entry name" value="Metalloproteases ('zincins'), catalytic domain"/>
    <property type="match status" value="1"/>
</dbReference>
<sequence length="214" mass="23583">MSAKRPMDSCPITDPAVNVRDIEAVIWRGEYLSAMPGDEPSSWFLDTLSANTTDAKDPEETYLGAAAHAALRCLGMQVHLELAERGNVRWFHARTERRLRGPLDPTMRGNAICRDHSELCTISATAGSLLPVVPWDGEKRACGAGRSHRHLLKKDCQGRPSPLRRALGPTAAHHRRMSTRLLLRSIHRQRRSGSGQDAPTDRENLLLAAGIEAA</sequence>